<accession>A0ABN8RS44</accession>
<reference evidence="1 2" key="1">
    <citation type="submission" date="2022-05" db="EMBL/GenBank/DDBJ databases">
        <authorList>
            <consortium name="Genoscope - CEA"/>
            <person name="William W."/>
        </authorList>
    </citation>
    <scope>NUCLEOTIDE SEQUENCE [LARGE SCALE GENOMIC DNA]</scope>
</reference>
<proteinExistence type="predicted"/>
<evidence type="ECO:0000313" key="1">
    <source>
        <dbReference type="EMBL" id="CAH3180874.1"/>
    </source>
</evidence>
<comment type="caution">
    <text evidence="1">The sequence shown here is derived from an EMBL/GenBank/DDBJ whole genome shotgun (WGS) entry which is preliminary data.</text>
</comment>
<gene>
    <name evidence="1" type="ORF">PEVE_00013180</name>
</gene>
<name>A0ABN8RS44_9CNID</name>
<protein>
    <submittedName>
        <fullName evidence="1">Uncharacterized protein</fullName>
    </submittedName>
</protein>
<dbReference type="Proteomes" id="UP001159427">
    <property type="component" value="Unassembled WGS sequence"/>
</dbReference>
<dbReference type="EMBL" id="CALNXI010001985">
    <property type="protein sequence ID" value="CAH3180874.1"/>
    <property type="molecule type" value="Genomic_DNA"/>
</dbReference>
<organism evidence="1 2">
    <name type="scientific">Porites evermanni</name>
    <dbReference type="NCBI Taxonomy" id="104178"/>
    <lineage>
        <taxon>Eukaryota</taxon>
        <taxon>Metazoa</taxon>
        <taxon>Cnidaria</taxon>
        <taxon>Anthozoa</taxon>
        <taxon>Hexacorallia</taxon>
        <taxon>Scleractinia</taxon>
        <taxon>Fungiina</taxon>
        <taxon>Poritidae</taxon>
        <taxon>Porites</taxon>
    </lineage>
</organism>
<keyword evidence="2" id="KW-1185">Reference proteome</keyword>
<evidence type="ECO:0000313" key="2">
    <source>
        <dbReference type="Proteomes" id="UP001159427"/>
    </source>
</evidence>
<sequence length="113" mass="12940">MIDLLSCFRKKDHPIRLNKEFHLDLQWWDHLLAQWHGVSFWLYPGLSPAVALEVASNAAGSLGFGAYFQGFWFAGPWAVSQQQQSIAYKELFPVLVAAHVLGAQWCKKHVLFR</sequence>